<gene>
    <name evidence="2" type="ORF">SAMN04488047_101192</name>
</gene>
<dbReference type="OrthoDB" id="7658488at2"/>
<sequence>MTDFLPREVREGLEAARKCERRKSARMRIEVGGQSFTILRYWDEGFALDVEDAPHLRGYGDLYDGARHVGQCLIVASAEDGDEMVFEFKRNTPAAERPPVDFARDEPETAGALPPPVD</sequence>
<keyword evidence="3" id="KW-1185">Reference proteome</keyword>
<reference evidence="2 3" key="1">
    <citation type="submission" date="2016-10" db="EMBL/GenBank/DDBJ databases">
        <authorList>
            <person name="de Groot N.N."/>
        </authorList>
    </citation>
    <scope>NUCLEOTIDE SEQUENCE [LARGE SCALE GENOMIC DNA]</scope>
    <source>
        <strain evidence="2 3">DSM 19547</strain>
    </source>
</reference>
<dbReference type="EMBL" id="FOXA01000001">
    <property type="protein sequence ID" value="SFO85939.1"/>
    <property type="molecule type" value="Genomic_DNA"/>
</dbReference>
<proteinExistence type="predicted"/>
<evidence type="ECO:0000313" key="2">
    <source>
        <dbReference type="EMBL" id="SFO85939.1"/>
    </source>
</evidence>
<feature type="compositionally biased region" description="Basic and acidic residues" evidence="1">
    <location>
        <begin position="98"/>
        <end position="107"/>
    </location>
</feature>
<evidence type="ECO:0000313" key="3">
    <source>
        <dbReference type="Proteomes" id="UP000199356"/>
    </source>
</evidence>
<feature type="region of interest" description="Disordered" evidence="1">
    <location>
        <begin position="96"/>
        <end position="118"/>
    </location>
</feature>
<dbReference type="STRING" id="441119.SAMN04488047_101192"/>
<evidence type="ECO:0000256" key="1">
    <source>
        <dbReference type="SAM" id="MobiDB-lite"/>
    </source>
</evidence>
<dbReference type="RefSeq" id="WP_093416488.1">
    <property type="nucleotide sequence ID" value="NZ_FOXA01000001.1"/>
</dbReference>
<dbReference type="AlphaFoldDB" id="A0A1I5KLN2"/>
<protein>
    <submittedName>
        <fullName evidence="2">Uncharacterized protein</fullName>
    </submittedName>
</protein>
<organism evidence="2 3">
    <name type="scientific">Tranquillimonas alkanivorans</name>
    <dbReference type="NCBI Taxonomy" id="441119"/>
    <lineage>
        <taxon>Bacteria</taxon>
        <taxon>Pseudomonadati</taxon>
        <taxon>Pseudomonadota</taxon>
        <taxon>Alphaproteobacteria</taxon>
        <taxon>Rhodobacterales</taxon>
        <taxon>Roseobacteraceae</taxon>
        <taxon>Tranquillimonas</taxon>
    </lineage>
</organism>
<name>A0A1I5KLN2_9RHOB</name>
<accession>A0A1I5KLN2</accession>
<dbReference type="Proteomes" id="UP000199356">
    <property type="component" value="Unassembled WGS sequence"/>
</dbReference>